<keyword evidence="2" id="KW-1185">Reference proteome</keyword>
<comment type="caution">
    <text evidence="1">The sequence shown here is derived from an EMBL/GenBank/DDBJ whole genome shotgun (WGS) entry which is preliminary data.</text>
</comment>
<organism evidence="1 2">
    <name type="scientific">Bauhinia variegata</name>
    <name type="common">Purple orchid tree</name>
    <name type="synonym">Phanera variegata</name>
    <dbReference type="NCBI Taxonomy" id="167791"/>
    <lineage>
        <taxon>Eukaryota</taxon>
        <taxon>Viridiplantae</taxon>
        <taxon>Streptophyta</taxon>
        <taxon>Embryophyta</taxon>
        <taxon>Tracheophyta</taxon>
        <taxon>Spermatophyta</taxon>
        <taxon>Magnoliopsida</taxon>
        <taxon>eudicotyledons</taxon>
        <taxon>Gunneridae</taxon>
        <taxon>Pentapetalae</taxon>
        <taxon>rosids</taxon>
        <taxon>fabids</taxon>
        <taxon>Fabales</taxon>
        <taxon>Fabaceae</taxon>
        <taxon>Cercidoideae</taxon>
        <taxon>Cercideae</taxon>
        <taxon>Bauhiniinae</taxon>
        <taxon>Bauhinia</taxon>
    </lineage>
</organism>
<protein>
    <submittedName>
        <fullName evidence="1">Uncharacterized protein</fullName>
    </submittedName>
</protein>
<dbReference type="Proteomes" id="UP000828941">
    <property type="component" value="Chromosome 13"/>
</dbReference>
<proteinExistence type="predicted"/>
<sequence>MAETVFSVLTDDIILNIFFKLGDDPRNWARLACVCTKFSSLMRNFCWKHKCSHAIPSVVSDLLSDCSTPPGGWASLHKLAVCCPGLAHAGVLLESSDFGLERELGPDENYLRLFYPQTTQAPTEIGSNHSDADSDVGASGTACNWSLFDDLYYDTVYNASESPDGSEPQFCEEVEKGVVKVRQEFPSCKRRKIWQSQRSHLASAIWNLSREQGNKLLARQFRDDCLYICDWPGCVHMEEKRNYMLFRGVFKNFKRSRVWRTIKDGNRRKLDLSCAFCVCKETWDLHSAFCLRRVFGYHDDGEPVVRAYVCENGHVSGAWTDLPLYT</sequence>
<accession>A0ACB9KVN7</accession>
<name>A0ACB9KVN7_BAUVA</name>
<dbReference type="EMBL" id="CM039438">
    <property type="protein sequence ID" value="KAI4301407.1"/>
    <property type="molecule type" value="Genomic_DNA"/>
</dbReference>
<evidence type="ECO:0000313" key="2">
    <source>
        <dbReference type="Proteomes" id="UP000828941"/>
    </source>
</evidence>
<reference evidence="1 2" key="1">
    <citation type="journal article" date="2022" name="DNA Res.">
        <title>Chromosomal-level genome assembly of the orchid tree Bauhinia variegata (Leguminosae; Cercidoideae) supports the allotetraploid origin hypothesis of Bauhinia.</title>
        <authorList>
            <person name="Zhong Y."/>
            <person name="Chen Y."/>
            <person name="Zheng D."/>
            <person name="Pang J."/>
            <person name="Liu Y."/>
            <person name="Luo S."/>
            <person name="Meng S."/>
            <person name="Qian L."/>
            <person name="Wei D."/>
            <person name="Dai S."/>
            <person name="Zhou R."/>
        </authorList>
    </citation>
    <scope>NUCLEOTIDE SEQUENCE [LARGE SCALE GENOMIC DNA]</scope>
    <source>
        <strain evidence="1">BV-YZ2020</strain>
    </source>
</reference>
<gene>
    <name evidence="1" type="ORF">L6164_034690</name>
</gene>
<evidence type="ECO:0000313" key="1">
    <source>
        <dbReference type="EMBL" id="KAI4301407.1"/>
    </source>
</evidence>